<feature type="transmembrane region" description="Helical" evidence="2">
    <location>
        <begin position="131"/>
        <end position="152"/>
    </location>
</feature>
<proteinExistence type="predicted"/>
<organism evidence="3 4">
    <name type="scientific">Agrocybe pediades</name>
    <dbReference type="NCBI Taxonomy" id="84607"/>
    <lineage>
        <taxon>Eukaryota</taxon>
        <taxon>Fungi</taxon>
        <taxon>Dikarya</taxon>
        <taxon>Basidiomycota</taxon>
        <taxon>Agaricomycotina</taxon>
        <taxon>Agaricomycetes</taxon>
        <taxon>Agaricomycetidae</taxon>
        <taxon>Agaricales</taxon>
        <taxon>Agaricineae</taxon>
        <taxon>Strophariaceae</taxon>
        <taxon>Agrocybe</taxon>
    </lineage>
</organism>
<protein>
    <submittedName>
        <fullName evidence="3">Uncharacterized protein</fullName>
    </submittedName>
</protein>
<gene>
    <name evidence="3" type="ORF">D9613_012521</name>
</gene>
<comment type="caution">
    <text evidence="3">The sequence shown here is derived from an EMBL/GenBank/DDBJ whole genome shotgun (WGS) entry which is preliminary data.</text>
</comment>
<evidence type="ECO:0000256" key="2">
    <source>
        <dbReference type="SAM" id="Phobius"/>
    </source>
</evidence>
<reference evidence="3 4" key="1">
    <citation type="submission" date="2019-12" db="EMBL/GenBank/DDBJ databases">
        <authorList>
            <person name="Floudas D."/>
            <person name="Bentzer J."/>
            <person name="Ahren D."/>
            <person name="Johansson T."/>
            <person name="Persson P."/>
            <person name="Tunlid A."/>
        </authorList>
    </citation>
    <scope>NUCLEOTIDE SEQUENCE [LARGE SCALE GENOMIC DNA]</scope>
    <source>
        <strain evidence="3 4">CBS 102.39</strain>
    </source>
</reference>
<dbReference type="AlphaFoldDB" id="A0A8H4QRM5"/>
<dbReference type="Proteomes" id="UP000521872">
    <property type="component" value="Unassembled WGS sequence"/>
</dbReference>
<keyword evidence="2" id="KW-0812">Transmembrane</keyword>
<keyword evidence="2" id="KW-0472">Membrane</keyword>
<accession>A0A8H4QRM5</accession>
<sequence>MAGHSSSQSPLFSTSSTLQKIPFELASSSRSRTPASFEIDSTVFLKTPSKVHLPSLPSRRVGRDSTWIEMMDMEEGRARESRTSEVEGDWRNLSAPRTNFEAPGHDSHYAQSSLTEPSPPSPTLVSKMALAWQYFIGILCTLYTIGICHLYFEKFRMRPERSSMSVRRSSVAGVDPTHAQWLTVTLGCAAADRWGGDDRLCEDVCDKHGDFRGGRDTIQCDVSILSETIIEWEE</sequence>
<evidence type="ECO:0000313" key="3">
    <source>
        <dbReference type="EMBL" id="KAF4615699.1"/>
    </source>
</evidence>
<evidence type="ECO:0000256" key="1">
    <source>
        <dbReference type="SAM" id="MobiDB-lite"/>
    </source>
</evidence>
<dbReference type="EMBL" id="JAACJL010000034">
    <property type="protein sequence ID" value="KAF4615699.1"/>
    <property type="molecule type" value="Genomic_DNA"/>
</dbReference>
<feature type="compositionally biased region" description="Basic and acidic residues" evidence="1">
    <location>
        <begin position="74"/>
        <end position="90"/>
    </location>
</feature>
<keyword evidence="2" id="KW-1133">Transmembrane helix</keyword>
<feature type="region of interest" description="Disordered" evidence="1">
    <location>
        <begin position="73"/>
        <end position="118"/>
    </location>
</feature>
<keyword evidence="4" id="KW-1185">Reference proteome</keyword>
<evidence type="ECO:0000313" key="4">
    <source>
        <dbReference type="Proteomes" id="UP000521872"/>
    </source>
</evidence>
<name>A0A8H4QRM5_9AGAR</name>